<feature type="transmembrane region" description="Helical" evidence="12">
    <location>
        <begin position="258"/>
        <end position="282"/>
    </location>
</feature>
<feature type="transmembrane region" description="Helical" evidence="12">
    <location>
        <begin position="302"/>
        <end position="325"/>
    </location>
</feature>
<dbReference type="EMBL" id="BTGD01000003">
    <property type="protein sequence ID" value="GMM54748.1"/>
    <property type="molecule type" value="Genomic_DNA"/>
</dbReference>
<evidence type="ECO:0000313" key="14">
    <source>
        <dbReference type="Proteomes" id="UP001377567"/>
    </source>
</evidence>
<protein>
    <recommendedName>
        <fullName evidence="12">Mannosyltransferase</fullName>
        <ecNumber evidence="12">2.4.1.-</ecNumber>
    </recommendedName>
</protein>
<name>A0AAV5RVN3_MAUHU</name>
<evidence type="ECO:0000256" key="6">
    <source>
        <dbReference type="ARBA" id="ARBA00022679"/>
    </source>
</evidence>
<comment type="pathway">
    <text evidence="2">Glycolipid biosynthesis; glycosylphosphatidylinositol-anchor biosynthesis.</text>
</comment>
<evidence type="ECO:0000256" key="8">
    <source>
        <dbReference type="ARBA" id="ARBA00022824"/>
    </source>
</evidence>
<feature type="transmembrane region" description="Helical" evidence="12">
    <location>
        <begin position="337"/>
        <end position="360"/>
    </location>
</feature>
<evidence type="ECO:0000256" key="5">
    <source>
        <dbReference type="ARBA" id="ARBA00022676"/>
    </source>
</evidence>
<evidence type="ECO:0000256" key="1">
    <source>
        <dbReference type="ARBA" id="ARBA00004477"/>
    </source>
</evidence>
<sequence length="575" mass="67452">MTMLSALYKPNFTILVVWRVINSLLLHTYFQADEFWQSLEPAHLKAFGYGQLTWEWKLGIRGYLFPFLFELCYRFVGLISKVLTNFNVDPVLVEKYEYIGVLLAPKILMSILSAIGEYHMIILVRKICVLSMCHHKDEDESKNEGDNDNLTVMQQVTVIAHILSMANFFNWFAMTRTFVNSFEMILTSIALCHWDWTGGEFIEGAEFSRALFWAMITCFTRISNGLIWGILGGFMLLSIFKKRQYSKFSILFKKIISTFLLVGALNLVIDYYFYGEILFPIFRFLKFNFTSPLAKFYGVAPWHFYIFQGIPIVTSSALIPFIYGMRHSLSSKPDSQIMYAPFVQFKFVVLLNIIIFSSLAHKEFRFIYPLQPFFLVIATFGYRRIRYILSNYKRSVNFISCVVLGSVFAFAVLVGYYHESGVISVMEYIRNKPEVTSVGFIMPCHSTPWQSHFHRSDIPDMWSITCEPPLHLLDDDEANEKLPYYMDESDYLYDDIPKFIAEHMVTDKSQANLTNDKWAHEWPEYLIVFGHMDDVFMRERLENTQYQEEMRFFNTIGHWDSRRNGDVIVYHRDLL</sequence>
<evidence type="ECO:0000256" key="11">
    <source>
        <dbReference type="ARBA" id="ARBA00024708"/>
    </source>
</evidence>
<dbReference type="PANTHER" id="PTHR22760">
    <property type="entry name" value="GLYCOSYLTRANSFERASE"/>
    <property type="match status" value="1"/>
</dbReference>
<dbReference type="AlphaFoldDB" id="A0AAV5RVN3"/>
<keyword evidence="7 12" id="KW-0812">Transmembrane</keyword>
<dbReference type="GO" id="GO:0006506">
    <property type="term" value="P:GPI anchor biosynthetic process"/>
    <property type="evidence" value="ECO:0007669"/>
    <property type="project" value="UniProtKB-KW"/>
</dbReference>
<dbReference type="Pfam" id="PF03901">
    <property type="entry name" value="Glyco_transf_22"/>
    <property type="match status" value="1"/>
</dbReference>
<feature type="transmembrane region" description="Helical" evidence="12">
    <location>
        <begin position="211"/>
        <end position="237"/>
    </location>
</feature>
<dbReference type="InterPro" id="IPR005599">
    <property type="entry name" value="GPI_mannosylTrfase"/>
</dbReference>
<evidence type="ECO:0000256" key="12">
    <source>
        <dbReference type="RuleBase" id="RU363075"/>
    </source>
</evidence>
<reference evidence="13 14" key="1">
    <citation type="journal article" date="2023" name="Elife">
        <title>Identification of key yeast species and microbe-microbe interactions impacting larval growth of Drosophila in the wild.</title>
        <authorList>
            <person name="Mure A."/>
            <person name="Sugiura Y."/>
            <person name="Maeda R."/>
            <person name="Honda K."/>
            <person name="Sakurai N."/>
            <person name="Takahashi Y."/>
            <person name="Watada M."/>
            <person name="Katoh T."/>
            <person name="Gotoh A."/>
            <person name="Gotoh Y."/>
            <person name="Taniguchi I."/>
            <person name="Nakamura K."/>
            <person name="Hayashi T."/>
            <person name="Katayama T."/>
            <person name="Uemura T."/>
            <person name="Hattori Y."/>
        </authorList>
    </citation>
    <scope>NUCLEOTIDE SEQUENCE [LARGE SCALE GENOMIC DNA]</scope>
    <source>
        <strain evidence="13 14">KH-74</strain>
    </source>
</reference>
<keyword evidence="5 12" id="KW-0328">Glycosyltransferase</keyword>
<dbReference type="GO" id="GO:0000026">
    <property type="term" value="F:alpha-1,2-mannosyltransferase activity"/>
    <property type="evidence" value="ECO:0007669"/>
    <property type="project" value="TreeGrafter"/>
</dbReference>
<dbReference type="PANTHER" id="PTHR22760:SF4">
    <property type="entry name" value="GPI MANNOSYLTRANSFERASE 3"/>
    <property type="match status" value="1"/>
</dbReference>
<keyword evidence="4" id="KW-0337">GPI-anchor biosynthesis</keyword>
<comment type="caution">
    <text evidence="13">The sequence shown here is derived from an EMBL/GenBank/DDBJ whole genome shotgun (WGS) entry which is preliminary data.</text>
</comment>
<keyword evidence="9 12" id="KW-1133">Transmembrane helix</keyword>
<evidence type="ECO:0000256" key="2">
    <source>
        <dbReference type="ARBA" id="ARBA00004687"/>
    </source>
</evidence>
<feature type="transmembrane region" description="Helical" evidence="12">
    <location>
        <begin position="366"/>
        <end position="383"/>
    </location>
</feature>
<keyword evidence="14" id="KW-1185">Reference proteome</keyword>
<comment type="similarity">
    <text evidence="3">Belongs to the glycosyltransferase 22 family. PIGB subfamily.</text>
</comment>
<keyword evidence="10 12" id="KW-0472">Membrane</keyword>
<dbReference type="EC" id="2.4.1.-" evidence="12"/>
<dbReference type="GO" id="GO:0005789">
    <property type="term" value="C:endoplasmic reticulum membrane"/>
    <property type="evidence" value="ECO:0007669"/>
    <property type="project" value="UniProtKB-SubCell"/>
</dbReference>
<evidence type="ECO:0000256" key="7">
    <source>
        <dbReference type="ARBA" id="ARBA00022692"/>
    </source>
</evidence>
<keyword evidence="8 12" id="KW-0256">Endoplasmic reticulum</keyword>
<gene>
    <name evidence="13" type="ORF">DAKH74_013640</name>
</gene>
<comment type="subcellular location">
    <subcellularLocation>
        <location evidence="1 12">Endoplasmic reticulum membrane</location>
        <topology evidence="1 12">Multi-pass membrane protein</topology>
    </subcellularLocation>
</comment>
<evidence type="ECO:0000256" key="4">
    <source>
        <dbReference type="ARBA" id="ARBA00022502"/>
    </source>
</evidence>
<comment type="function">
    <text evidence="11">Mannosyltransferase involved in glycosylphosphatidylinositol-anchor biosynthesis. Transfers the third mannose to Man2-GlcN-acyl-PI during GPI precursor assembly.</text>
</comment>
<evidence type="ECO:0000256" key="10">
    <source>
        <dbReference type="ARBA" id="ARBA00023136"/>
    </source>
</evidence>
<evidence type="ECO:0000256" key="9">
    <source>
        <dbReference type="ARBA" id="ARBA00022989"/>
    </source>
</evidence>
<evidence type="ECO:0000313" key="13">
    <source>
        <dbReference type="EMBL" id="GMM54748.1"/>
    </source>
</evidence>
<proteinExistence type="inferred from homology"/>
<evidence type="ECO:0000256" key="3">
    <source>
        <dbReference type="ARBA" id="ARBA00006065"/>
    </source>
</evidence>
<organism evidence="13 14">
    <name type="scientific">Maudiozyma humilis</name>
    <name type="common">Sour dough yeast</name>
    <name type="synonym">Kazachstania humilis</name>
    <dbReference type="NCBI Taxonomy" id="51915"/>
    <lineage>
        <taxon>Eukaryota</taxon>
        <taxon>Fungi</taxon>
        <taxon>Dikarya</taxon>
        <taxon>Ascomycota</taxon>
        <taxon>Saccharomycotina</taxon>
        <taxon>Saccharomycetes</taxon>
        <taxon>Saccharomycetales</taxon>
        <taxon>Saccharomycetaceae</taxon>
        <taxon>Maudiozyma</taxon>
    </lineage>
</organism>
<keyword evidence="6" id="KW-0808">Transferase</keyword>
<accession>A0AAV5RVN3</accession>
<dbReference type="Proteomes" id="UP001377567">
    <property type="component" value="Unassembled WGS sequence"/>
</dbReference>
<feature type="transmembrane region" description="Helical" evidence="12">
    <location>
        <begin position="395"/>
        <end position="417"/>
    </location>
</feature>